<dbReference type="Proteomes" id="UP001221898">
    <property type="component" value="Unassembled WGS sequence"/>
</dbReference>
<keyword evidence="2" id="KW-1185">Reference proteome</keyword>
<evidence type="ECO:0000313" key="2">
    <source>
        <dbReference type="Proteomes" id="UP001221898"/>
    </source>
</evidence>
<evidence type="ECO:0000313" key="1">
    <source>
        <dbReference type="EMBL" id="KAJ8389071.1"/>
    </source>
</evidence>
<name>A0AAD7RRI4_9TELE</name>
<organism evidence="1 2">
    <name type="scientific">Aldrovandia affinis</name>
    <dbReference type="NCBI Taxonomy" id="143900"/>
    <lineage>
        <taxon>Eukaryota</taxon>
        <taxon>Metazoa</taxon>
        <taxon>Chordata</taxon>
        <taxon>Craniata</taxon>
        <taxon>Vertebrata</taxon>
        <taxon>Euteleostomi</taxon>
        <taxon>Actinopterygii</taxon>
        <taxon>Neopterygii</taxon>
        <taxon>Teleostei</taxon>
        <taxon>Notacanthiformes</taxon>
        <taxon>Halosauridae</taxon>
        <taxon>Aldrovandia</taxon>
    </lineage>
</organism>
<gene>
    <name evidence="1" type="ORF">AAFF_G00124680</name>
</gene>
<protein>
    <submittedName>
        <fullName evidence="1">Uncharacterized protein</fullName>
    </submittedName>
</protein>
<dbReference type="EMBL" id="JAINUG010000187">
    <property type="protein sequence ID" value="KAJ8389071.1"/>
    <property type="molecule type" value="Genomic_DNA"/>
</dbReference>
<sequence>MDSTVAYMMMNKIPKLVQNSAQLHLGLPRHDELELLEQMPLVMRMAITVDINLTTYQKINLFKETDEGQGPSCSSGGY</sequence>
<accession>A0AAD7RRI4</accession>
<proteinExistence type="predicted"/>
<comment type="caution">
    <text evidence="1">The sequence shown here is derived from an EMBL/GenBank/DDBJ whole genome shotgun (WGS) entry which is preliminary data.</text>
</comment>
<dbReference type="AlphaFoldDB" id="A0AAD7RRI4"/>
<reference evidence="1" key="1">
    <citation type="journal article" date="2023" name="Science">
        <title>Genome structures resolve the early diversification of teleost fishes.</title>
        <authorList>
            <person name="Parey E."/>
            <person name="Louis A."/>
            <person name="Montfort J."/>
            <person name="Bouchez O."/>
            <person name="Roques C."/>
            <person name="Iampietro C."/>
            <person name="Lluch J."/>
            <person name="Castinel A."/>
            <person name="Donnadieu C."/>
            <person name="Desvignes T."/>
            <person name="Floi Bucao C."/>
            <person name="Jouanno E."/>
            <person name="Wen M."/>
            <person name="Mejri S."/>
            <person name="Dirks R."/>
            <person name="Jansen H."/>
            <person name="Henkel C."/>
            <person name="Chen W.J."/>
            <person name="Zahm M."/>
            <person name="Cabau C."/>
            <person name="Klopp C."/>
            <person name="Thompson A.W."/>
            <person name="Robinson-Rechavi M."/>
            <person name="Braasch I."/>
            <person name="Lecointre G."/>
            <person name="Bobe J."/>
            <person name="Postlethwait J.H."/>
            <person name="Berthelot C."/>
            <person name="Roest Crollius H."/>
            <person name="Guiguen Y."/>
        </authorList>
    </citation>
    <scope>NUCLEOTIDE SEQUENCE</scope>
    <source>
        <strain evidence="1">NC1722</strain>
    </source>
</reference>